<dbReference type="AlphaFoldDB" id="A0A4Y2DCD1"/>
<sequence>MLAAKEAKSLTFDLTSLHKIADQKIFLCTEEKGLQRTTKFDFEVAGVDQLNKFGETIVISSQKETEKEAYLQNVINIAVVSG</sequence>
<gene>
    <name evidence="1" type="ORF">AVEN_82794_1</name>
</gene>
<name>A0A4Y2DCD1_ARAVE</name>
<reference evidence="1 2" key="1">
    <citation type="journal article" date="2019" name="Sci. Rep.">
        <title>Orb-weaving spider Araneus ventricosus genome elucidates the spidroin gene catalogue.</title>
        <authorList>
            <person name="Kono N."/>
            <person name="Nakamura H."/>
            <person name="Ohtoshi R."/>
            <person name="Moran D.A.P."/>
            <person name="Shinohara A."/>
            <person name="Yoshida Y."/>
            <person name="Fujiwara M."/>
            <person name="Mori M."/>
            <person name="Tomita M."/>
            <person name="Arakawa K."/>
        </authorList>
    </citation>
    <scope>NUCLEOTIDE SEQUENCE [LARGE SCALE GENOMIC DNA]</scope>
</reference>
<evidence type="ECO:0000313" key="2">
    <source>
        <dbReference type="Proteomes" id="UP000499080"/>
    </source>
</evidence>
<keyword evidence="2" id="KW-1185">Reference proteome</keyword>
<protein>
    <submittedName>
        <fullName evidence="1">Uncharacterized protein</fullName>
    </submittedName>
</protein>
<accession>A0A4Y2DCD1</accession>
<organism evidence="1 2">
    <name type="scientific">Araneus ventricosus</name>
    <name type="common">Orbweaver spider</name>
    <name type="synonym">Epeira ventricosa</name>
    <dbReference type="NCBI Taxonomy" id="182803"/>
    <lineage>
        <taxon>Eukaryota</taxon>
        <taxon>Metazoa</taxon>
        <taxon>Ecdysozoa</taxon>
        <taxon>Arthropoda</taxon>
        <taxon>Chelicerata</taxon>
        <taxon>Arachnida</taxon>
        <taxon>Araneae</taxon>
        <taxon>Araneomorphae</taxon>
        <taxon>Entelegynae</taxon>
        <taxon>Araneoidea</taxon>
        <taxon>Araneidae</taxon>
        <taxon>Araneus</taxon>
    </lineage>
</organism>
<dbReference type="EMBL" id="BGPR01000329">
    <property type="protein sequence ID" value="GBM13524.1"/>
    <property type="molecule type" value="Genomic_DNA"/>
</dbReference>
<dbReference type="Proteomes" id="UP000499080">
    <property type="component" value="Unassembled WGS sequence"/>
</dbReference>
<proteinExistence type="predicted"/>
<comment type="caution">
    <text evidence="1">The sequence shown here is derived from an EMBL/GenBank/DDBJ whole genome shotgun (WGS) entry which is preliminary data.</text>
</comment>
<evidence type="ECO:0000313" key="1">
    <source>
        <dbReference type="EMBL" id="GBM13524.1"/>
    </source>
</evidence>